<proteinExistence type="predicted"/>
<dbReference type="RefSeq" id="WP_110608203.1">
    <property type="nucleotide sequence ID" value="NZ_PDOD01000001.1"/>
</dbReference>
<dbReference type="EMBL" id="PDOD01000001">
    <property type="protein sequence ID" value="PYZ94570.1"/>
    <property type="molecule type" value="Genomic_DNA"/>
</dbReference>
<organism evidence="1 2">
    <name type="scientific">Salipaludibacillus keqinensis</name>
    <dbReference type="NCBI Taxonomy" id="2045207"/>
    <lineage>
        <taxon>Bacteria</taxon>
        <taxon>Bacillati</taxon>
        <taxon>Bacillota</taxon>
        <taxon>Bacilli</taxon>
        <taxon>Bacillales</taxon>
        <taxon>Bacillaceae</taxon>
    </lineage>
</organism>
<dbReference type="OrthoDB" id="2921822at2"/>
<protein>
    <submittedName>
        <fullName evidence="1">Uncharacterized protein</fullName>
    </submittedName>
</protein>
<dbReference type="Proteomes" id="UP000248214">
    <property type="component" value="Unassembled WGS sequence"/>
</dbReference>
<gene>
    <name evidence="1" type="ORF">CR194_03280</name>
</gene>
<name>A0A323TJ56_9BACI</name>
<reference evidence="1 2" key="1">
    <citation type="submission" date="2017-10" db="EMBL/GenBank/DDBJ databases">
        <title>Bacillus sp. nov., a halophilic bacterium isolated from a Keqin Lake.</title>
        <authorList>
            <person name="Wang H."/>
        </authorList>
    </citation>
    <scope>NUCLEOTIDE SEQUENCE [LARGE SCALE GENOMIC DNA]</scope>
    <source>
        <strain evidence="1 2">KQ-12</strain>
    </source>
</reference>
<accession>A0A323TJ56</accession>
<evidence type="ECO:0000313" key="2">
    <source>
        <dbReference type="Proteomes" id="UP000248214"/>
    </source>
</evidence>
<evidence type="ECO:0000313" key="1">
    <source>
        <dbReference type="EMBL" id="PYZ94570.1"/>
    </source>
</evidence>
<sequence>MNWRERLWDHNWVIPLLPNYMKPLEEPSLLNEHTKEFVYEAEEFISDLSALSELPRLNKTFKRSIQGFAYKIKIKQKKIHLEMIDTNKSSSNIKKRVYITTYRKNIKMENGFGKLIDSSIYYQFQGKTIVRNVRKHPYFLSVFHHLHRLDLSLSGESIKIEDLESKTPTNQEQSLEPTTNHKDQIKALLSSAEHTYKQYRTIDIKVDQSMKHLLNEIHRCTEDFHLLDLEEKHHMKRMIQHDLPNLLNTYDSLTEDQKKNTYPQMIVSLSNMRSFLQRQADDLHSTRLDRMNHLLKLNELRYSPEHTDKKM</sequence>
<keyword evidence="2" id="KW-1185">Reference proteome</keyword>
<dbReference type="AlphaFoldDB" id="A0A323TJ56"/>
<comment type="caution">
    <text evidence="1">The sequence shown here is derived from an EMBL/GenBank/DDBJ whole genome shotgun (WGS) entry which is preliminary data.</text>
</comment>